<keyword evidence="2" id="KW-1185">Reference proteome</keyword>
<dbReference type="Pfam" id="PF25583">
    <property type="entry name" value="WCX"/>
    <property type="match status" value="1"/>
</dbReference>
<evidence type="ECO:0000313" key="2">
    <source>
        <dbReference type="Proteomes" id="UP001548189"/>
    </source>
</evidence>
<protein>
    <submittedName>
        <fullName evidence="1">WYL domain-containing protein</fullName>
    </submittedName>
</protein>
<dbReference type="InterPro" id="IPR026881">
    <property type="entry name" value="WYL_dom"/>
</dbReference>
<dbReference type="Proteomes" id="UP001548189">
    <property type="component" value="Unassembled WGS sequence"/>
</dbReference>
<dbReference type="EMBL" id="JBEVCJ010000001">
    <property type="protein sequence ID" value="MET1253809.1"/>
    <property type="molecule type" value="Genomic_DNA"/>
</dbReference>
<reference evidence="1 2" key="1">
    <citation type="submission" date="2024-06" db="EMBL/GenBank/DDBJ databases">
        <authorList>
            <person name="Li F."/>
        </authorList>
    </citation>
    <scope>NUCLEOTIDE SEQUENCE [LARGE SCALE GENOMIC DNA]</scope>
    <source>
        <strain evidence="1 2">GXAS 311</strain>
    </source>
</reference>
<comment type="caution">
    <text evidence="1">The sequence shown here is derived from an EMBL/GenBank/DDBJ whole genome shotgun (WGS) entry which is preliminary data.</text>
</comment>
<sequence length="293" mass="33751">MTEHDTLAKRLGLILTRLNSGERLTLSVLAQEFNVTERTLQRDFNERLCYLPIERDGSTYSLNPVYLGRSRKADLKPVLEQLGLASMFPSFDVLSLNRPTNKQPPFLFRDIKVEDISEYTESFKQLTLAIQNHHLVDFEYKQQTYLFSQPYKLVNDRGVWYLSALHNGTLKSFKVTKISKVNIAPEKFEYDISVEQQIRQQAMLWLTETPIEVVVKIDAAIASHFTSSNLLPEQNIIKELDDGCLLATALITDKNQILPVLKYWLPDIEILSPKELKQALLTELQFSIDKMSK</sequence>
<organism evidence="1 2">
    <name type="scientific">Aliikangiella maris</name>
    <dbReference type="NCBI Taxonomy" id="3162458"/>
    <lineage>
        <taxon>Bacteria</taxon>
        <taxon>Pseudomonadati</taxon>
        <taxon>Pseudomonadota</taxon>
        <taxon>Gammaproteobacteria</taxon>
        <taxon>Oceanospirillales</taxon>
        <taxon>Pleioneaceae</taxon>
        <taxon>Aliikangiella</taxon>
    </lineage>
</organism>
<name>A0ABV2BPH5_9GAMM</name>
<dbReference type="Pfam" id="PF13280">
    <property type="entry name" value="WYL"/>
    <property type="match status" value="1"/>
</dbReference>
<dbReference type="InterPro" id="IPR057727">
    <property type="entry name" value="WCX_dom"/>
</dbReference>
<gene>
    <name evidence="1" type="ORF">ABVT43_01605</name>
</gene>
<evidence type="ECO:0000313" key="1">
    <source>
        <dbReference type="EMBL" id="MET1253809.1"/>
    </source>
</evidence>
<proteinExistence type="predicted"/>
<dbReference type="PROSITE" id="PS52050">
    <property type="entry name" value="WYL"/>
    <property type="match status" value="1"/>
</dbReference>
<dbReference type="PANTHER" id="PTHR34580:SF1">
    <property type="entry name" value="PROTEIN PAFC"/>
    <property type="match status" value="1"/>
</dbReference>
<dbReference type="InterPro" id="IPR051534">
    <property type="entry name" value="CBASS_pafABC_assoc_protein"/>
</dbReference>
<dbReference type="PANTHER" id="PTHR34580">
    <property type="match status" value="1"/>
</dbReference>
<accession>A0ABV2BPH5</accession>